<dbReference type="GO" id="GO:0098609">
    <property type="term" value="P:cell-cell adhesion"/>
    <property type="evidence" value="ECO:0007669"/>
    <property type="project" value="TreeGrafter"/>
</dbReference>
<dbReference type="Gene3D" id="2.60.40.2080">
    <property type="match status" value="1"/>
</dbReference>
<dbReference type="InterPro" id="IPR052487">
    <property type="entry name" value="Galactose-binding_lectin"/>
</dbReference>
<protein>
    <recommendedName>
        <fullName evidence="1">H-type lectin domain-containing protein</fullName>
    </recommendedName>
</protein>
<name>A0A3P3DVX1_9RHOB</name>
<evidence type="ECO:0000313" key="2">
    <source>
        <dbReference type="EMBL" id="RRH78400.1"/>
    </source>
</evidence>
<dbReference type="GO" id="GO:0045335">
    <property type="term" value="C:phagocytic vesicle"/>
    <property type="evidence" value="ECO:0007669"/>
    <property type="project" value="TreeGrafter"/>
</dbReference>
<dbReference type="GO" id="GO:0098636">
    <property type="term" value="C:protein complex involved in cell adhesion"/>
    <property type="evidence" value="ECO:0007669"/>
    <property type="project" value="TreeGrafter"/>
</dbReference>
<dbReference type="InterPro" id="IPR037221">
    <property type="entry name" value="H-type_lectin_dom_sf"/>
</dbReference>
<dbReference type="OrthoDB" id="7658568at2"/>
<comment type="caution">
    <text evidence="2">The sequence shown here is derived from an EMBL/GenBank/DDBJ whole genome shotgun (WGS) entry which is preliminary data.</text>
</comment>
<dbReference type="GO" id="GO:0030247">
    <property type="term" value="F:polysaccharide binding"/>
    <property type="evidence" value="ECO:0007669"/>
    <property type="project" value="TreeGrafter"/>
</dbReference>
<reference evidence="2 3" key="1">
    <citation type="submission" date="2018-11" db="EMBL/GenBank/DDBJ databases">
        <title>Gemmobacter sp. nov., YIM 102744-1 draft genome.</title>
        <authorList>
            <person name="Li G."/>
            <person name="Jiang Y."/>
        </authorList>
    </citation>
    <scope>NUCLEOTIDE SEQUENCE [LARGE SCALE GENOMIC DNA]</scope>
    <source>
        <strain evidence="2 3">YIM 102744-1</strain>
    </source>
</reference>
<dbReference type="AlphaFoldDB" id="A0A3P3DVX1"/>
<dbReference type="Pfam" id="PF09458">
    <property type="entry name" value="H_lectin"/>
    <property type="match status" value="1"/>
</dbReference>
<dbReference type="EMBL" id="RRAZ01000001">
    <property type="protein sequence ID" value="RRH78400.1"/>
    <property type="molecule type" value="Genomic_DNA"/>
</dbReference>
<dbReference type="SUPFAM" id="SSF141086">
    <property type="entry name" value="Agglutinin HPA-like"/>
    <property type="match status" value="1"/>
</dbReference>
<accession>A0A3P3DVX1</accession>
<evidence type="ECO:0000259" key="1">
    <source>
        <dbReference type="Pfam" id="PF09458"/>
    </source>
</evidence>
<sequence>MITLSPYMTGIRQGQQMMFADFQTGGPMWTGEGPREVRHAIRFDAPFLQTPAVLVGISLWDSDRRTNLRADLTAENITPEGFDVVFRTWGDTRLARIRADWTAIGAVRDENDWLLD</sequence>
<evidence type="ECO:0000313" key="3">
    <source>
        <dbReference type="Proteomes" id="UP000282125"/>
    </source>
</evidence>
<proteinExistence type="predicted"/>
<feature type="domain" description="H-type lectin" evidence="1">
    <location>
        <begin position="40"/>
        <end position="104"/>
    </location>
</feature>
<organism evidence="2 3">
    <name type="scientific">Falsigemmobacter faecalis</name>
    <dbReference type="NCBI Taxonomy" id="2488730"/>
    <lineage>
        <taxon>Bacteria</taxon>
        <taxon>Pseudomonadati</taxon>
        <taxon>Pseudomonadota</taxon>
        <taxon>Alphaproteobacteria</taxon>
        <taxon>Rhodobacterales</taxon>
        <taxon>Paracoccaceae</taxon>
        <taxon>Falsigemmobacter</taxon>
    </lineage>
</organism>
<gene>
    <name evidence="2" type="ORF">EG244_00145</name>
</gene>
<dbReference type="Proteomes" id="UP000282125">
    <property type="component" value="Unassembled WGS sequence"/>
</dbReference>
<dbReference type="GO" id="GO:0046871">
    <property type="term" value="F:N-acetylgalactosamine binding"/>
    <property type="evidence" value="ECO:0007669"/>
    <property type="project" value="TreeGrafter"/>
</dbReference>
<dbReference type="PANTHER" id="PTHR46938">
    <property type="entry name" value="DISCOIDIN-1 SUBUNIT A-RELATED-RELATED"/>
    <property type="match status" value="1"/>
</dbReference>
<keyword evidence="3" id="KW-1185">Reference proteome</keyword>
<dbReference type="GO" id="GO:0070492">
    <property type="term" value="F:oligosaccharide binding"/>
    <property type="evidence" value="ECO:0007669"/>
    <property type="project" value="TreeGrafter"/>
</dbReference>
<dbReference type="InterPro" id="IPR019019">
    <property type="entry name" value="H-type_lectin_domain"/>
</dbReference>
<dbReference type="GO" id="GO:0009986">
    <property type="term" value="C:cell surface"/>
    <property type="evidence" value="ECO:0007669"/>
    <property type="project" value="TreeGrafter"/>
</dbReference>